<dbReference type="GO" id="GO:0030246">
    <property type="term" value="F:carbohydrate binding"/>
    <property type="evidence" value="ECO:0007669"/>
    <property type="project" value="InterPro"/>
</dbReference>
<dbReference type="Pfam" id="PF03018">
    <property type="entry name" value="Dirigent"/>
    <property type="match status" value="1"/>
</dbReference>
<protein>
    <recommendedName>
        <fullName evidence="1">Dirigent protein</fullName>
    </recommendedName>
</protein>
<dbReference type="GO" id="GO:0048046">
    <property type="term" value="C:apoplast"/>
    <property type="evidence" value="ECO:0007669"/>
    <property type="project" value="UniProtKB-SubCell"/>
</dbReference>
<comment type="subunit">
    <text evidence="1">Homodimer.</text>
</comment>
<comment type="function">
    <text evidence="1">Dirigent proteins impart stereoselectivity on the phenoxy radical-coupling reaction, yielding optically active lignans from two molecules of coniferyl alcohol in the biosynthesis of lignans, flavonolignans, and alkaloids and thus plays a central role in plant secondary metabolism.</text>
</comment>
<dbReference type="InterPro" id="IPR004265">
    <property type="entry name" value="Dirigent"/>
</dbReference>
<keyword evidence="1" id="KW-0052">Apoplast</keyword>
<dbReference type="SMART" id="SM00915">
    <property type="entry name" value="Jacalin"/>
    <property type="match status" value="1"/>
</dbReference>
<keyword evidence="1" id="KW-0964">Secreted</keyword>
<dbReference type="AlphaFoldDB" id="R7W6Z7"/>
<sequence>MAATNPSYYQSGACQEIRHKEHLFHLYMNQVFDGKLVTNANQLAIVTPGLPNSFGVTIANDWTILDGLGADANLVARARGMHMGVGKADMSWLFCHTILFADTSRFKGSSLKVLGDFVGDKDSEWAIVVYKYGDLDLRKCTFSISLFLCRLITYAQTPVTKMGPWGADGGTAFDITELPRSLQTVTIRCGDVINSIGFSYTDQAGQKKIAGPWGGDGALSVTITLAPSEFIKQVQGTTGVVGGVTVVTSLTLVSSVTTYGPFGKANGTPFSSQVPDSNSIGGFYARAGGSFNALGVYACPI</sequence>
<evidence type="ECO:0000256" key="1">
    <source>
        <dbReference type="RuleBase" id="RU363099"/>
    </source>
</evidence>
<organism evidence="2">
    <name type="scientific">Aegilops tauschii</name>
    <name type="common">Tausch's goatgrass</name>
    <name type="synonym">Aegilops squarrosa</name>
    <dbReference type="NCBI Taxonomy" id="37682"/>
    <lineage>
        <taxon>Eukaryota</taxon>
        <taxon>Viridiplantae</taxon>
        <taxon>Streptophyta</taxon>
        <taxon>Embryophyta</taxon>
        <taxon>Tracheophyta</taxon>
        <taxon>Spermatophyta</taxon>
        <taxon>Magnoliopsida</taxon>
        <taxon>Liliopsida</taxon>
        <taxon>Poales</taxon>
        <taxon>Poaceae</taxon>
        <taxon>BOP clade</taxon>
        <taxon>Pooideae</taxon>
        <taxon>Triticodae</taxon>
        <taxon>Triticeae</taxon>
        <taxon>Triticinae</taxon>
        <taxon>Aegilops</taxon>
    </lineage>
</organism>
<name>R7W6Z7_AEGTA</name>
<dbReference type="EnsemblPlants" id="EMT17392">
    <property type="protein sequence ID" value="EMT17392"/>
    <property type="gene ID" value="F775_17960"/>
</dbReference>
<dbReference type="InterPro" id="IPR001229">
    <property type="entry name" value="Jacalin-like_lectin_dom"/>
</dbReference>
<dbReference type="InterPro" id="IPR033734">
    <property type="entry name" value="Jacalin-like_lectin_dom_plant"/>
</dbReference>
<dbReference type="Gene3D" id="2.100.10.30">
    <property type="entry name" value="Jacalin-like lectin domain"/>
    <property type="match status" value="1"/>
</dbReference>
<dbReference type="PROSITE" id="PS51752">
    <property type="entry name" value="JACALIN_LECTIN"/>
    <property type="match status" value="1"/>
</dbReference>
<dbReference type="CDD" id="cd09612">
    <property type="entry name" value="Jacalin"/>
    <property type="match status" value="1"/>
</dbReference>
<dbReference type="InterPro" id="IPR036404">
    <property type="entry name" value="Jacalin-like_lectin_dom_sf"/>
</dbReference>
<comment type="subcellular location">
    <subcellularLocation>
        <location evidence="1">Secreted</location>
        <location evidence="1">Extracellular space</location>
        <location evidence="1">Apoplast</location>
    </subcellularLocation>
</comment>
<dbReference type="SUPFAM" id="SSF51101">
    <property type="entry name" value="Mannose-binding lectins"/>
    <property type="match status" value="1"/>
</dbReference>
<accession>R7W6Z7</accession>
<proteinExistence type="inferred from homology"/>
<comment type="similarity">
    <text evidence="1">Belongs to the plant dirigent protein family.</text>
</comment>
<dbReference type="PANTHER" id="PTHR46506">
    <property type="entry name" value="OS05G0143600 PROTEIN"/>
    <property type="match status" value="1"/>
</dbReference>
<reference evidence="2" key="1">
    <citation type="submission" date="2015-06" db="UniProtKB">
        <authorList>
            <consortium name="EnsemblPlants"/>
        </authorList>
    </citation>
    <scope>IDENTIFICATION</scope>
</reference>
<evidence type="ECO:0000313" key="2">
    <source>
        <dbReference type="EnsemblPlants" id="EMT17392"/>
    </source>
</evidence>
<dbReference type="Pfam" id="PF01419">
    <property type="entry name" value="Jacalin"/>
    <property type="match status" value="1"/>
</dbReference>